<dbReference type="GO" id="GO:0003700">
    <property type="term" value="F:DNA-binding transcription factor activity"/>
    <property type="evidence" value="ECO:0007669"/>
    <property type="project" value="TreeGrafter"/>
</dbReference>
<evidence type="ECO:0000256" key="2">
    <source>
        <dbReference type="ARBA" id="ARBA00023015"/>
    </source>
</evidence>
<dbReference type="SUPFAM" id="SSF48498">
    <property type="entry name" value="Tetracyclin repressor-like, C-terminal domain"/>
    <property type="match status" value="1"/>
</dbReference>
<dbReference type="Pfam" id="PF13305">
    <property type="entry name" value="TetR_C_33"/>
    <property type="match status" value="1"/>
</dbReference>
<dbReference type="PRINTS" id="PR00455">
    <property type="entry name" value="HTHTETR"/>
</dbReference>
<feature type="non-terminal residue" evidence="6">
    <location>
        <position position="181"/>
    </location>
</feature>
<dbReference type="EMBL" id="CATQJA010000034">
    <property type="protein sequence ID" value="CAJ0557549.1"/>
    <property type="molecule type" value="Genomic_DNA"/>
</dbReference>
<dbReference type="Pfam" id="PF00440">
    <property type="entry name" value="TetR_N"/>
    <property type="match status" value="1"/>
</dbReference>
<evidence type="ECO:0000256" key="4">
    <source>
        <dbReference type="ARBA" id="ARBA00023163"/>
    </source>
</evidence>
<proteinExistence type="predicted"/>
<comment type="subcellular location">
    <subcellularLocation>
        <location evidence="1">Nucleus</location>
    </subcellularLocation>
</comment>
<evidence type="ECO:0000313" key="7">
    <source>
        <dbReference type="Proteomes" id="UP001177023"/>
    </source>
</evidence>
<organism evidence="6 7">
    <name type="scientific">Mesorhabditis spiculigera</name>
    <dbReference type="NCBI Taxonomy" id="96644"/>
    <lineage>
        <taxon>Eukaryota</taxon>
        <taxon>Metazoa</taxon>
        <taxon>Ecdysozoa</taxon>
        <taxon>Nematoda</taxon>
        <taxon>Chromadorea</taxon>
        <taxon>Rhabditida</taxon>
        <taxon>Rhabditina</taxon>
        <taxon>Rhabditomorpha</taxon>
        <taxon>Rhabditoidea</taxon>
        <taxon>Rhabditidae</taxon>
        <taxon>Mesorhabditinae</taxon>
        <taxon>Mesorhabditis</taxon>
    </lineage>
</organism>
<dbReference type="Proteomes" id="UP001177023">
    <property type="component" value="Unassembled WGS sequence"/>
</dbReference>
<dbReference type="InterPro" id="IPR050109">
    <property type="entry name" value="HTH-type_TetR-like_transc_reg"/>
</dbReference>
<keyword evidence="3" id="KW-0238">DNA-binding</keyword>
<evidence type="ECO:0000313" key="6">
    <source>
        <dbReference type="EMBL" id="CAJ0557549.1"/>
    </source>
</evidence>
<evidence type="ECO:0000256" key="3">
    <source>
        <dbReference type="ARBA" id="ARBA00023125"/>
    </source>
</evidence>
<keyword evidence="7" id="KW-1185">Reference proteome</keyword>
<dbReference type="PROSITE" id="PS50977">
    <property type="entry name" value="HTH_TETR_2"/>
    <property type="match status" value="1"/>
</dbReference>
<accession>A0AA36C4G1</accession>
<dbReference type="SUPFAM" id="SSF46689">
    <property type="entry name" value="Homeodomain-like"/>
    <property type="match status" value="1"/>
</dbReference>
<comment type="caution">
    <text evidence="6">The sequence shown here is derived from an EMBL/GenBank/DDBJ whole genome shotgun (WGS) entry which is preliminary data.</text>
</comment>
<dbReference type="Gene3D" id="1.10.357.10">
    <property type="entry name" value="Tetracycline Repressor, domain 2"/>
    <property type="match status" value="1"/>
</dbReference>
<sequence>MDTETVILDAAAGLLEQHGPVRLTTRAVCEAAGVKAPTLYHHFGDKVGLELALVRRAMADFMKRKRAPADTADLVEQLRFGWDVAVEFALKRPSLYALFAQHVGANPDLGAEGYALMKARVQRLVDTGRFNQPVDMAARAVWAASQGALSLAAQQVARKDVETTSRLLFDAVVNELSRARD</sequence>
<gene>
    <name evidence="6" type="ORF">MSPICULIGERA_LOCUS307</name>
</gene>
<dbReference type="PANTHER" id="PTHR30055:SF234">
    <property type="entry name" value="HTH-TYPE TRANSCRIPTIONAL REGULATOR BETI"/>
    <property type="match status" value="1"/>
</dbReference>
<dbReference type="InterPro" id="IPR025996">
    <property type="entry name" value="MT1864/Rv1816-like_C"/>
</dbReference>
<protein>
    <recommendedName>
        <fullName evidence="5">HTH tetR-type domain-containing protein</fullName>
    </recommendedName>
</protein>
<dbReference type="InterPro" id="IPR036271">
    <property type="entry name" value="Tet_transcr_reg_TetR-rel_C_sf"/>
</dbReference>
<reference evidence="6" key="1">
    <citation type="submission" date="2023-06" db="EMBL/GenBank/DDBJ databases">
        <authorList>
            <person name="Delattre M."/>
        </authorList>
    </citation>
    <scope>NUCLEOTIDE SEQUENCE</scope>
    <source>
        <strain evidence="6">AF72</strain>
    </source>
</reference>
<dbReference type="AlphaFoldDB" id="A0AA36C4G1"/>
<dbReference type="PANTHER" id="PTHR30055">
    <property type="entry name" value="HTH-TYPE TRANSCRIPTIONAL REGULATOR RUTR"/>
    <property type="match status" value="1"/>
</dbReference>
<keyword evidence="4" id="KW-0804">Transcription</keyword>
<name>A0AA36C4G1_9BILA</name>
<feature type="domain" description="HTH tetR-type" evidence="5">
    <location>
        <begin position="1"/>
        <end position="61"/>
    </location>
</feature>
<evidence type="ECO:0000259" key="5">
    <source>
        <dbReference type="PROSITE" id="PS50977"/>
    </source>
</evidence>
<keyword evidence="2" id="KW-0805">Transcription regulation</keyword>
<dbReference type="InterPro" id="IPR001647">
    <property type="entry name" value="HTH_TetR"/>
</dbReference>
<dbReference type="GO" id="GO:0005634">
    <property type="term" value="C:nucleus"/>
    <property type="evidence" value="ECO:0007669"/>
    <property type="project" value="UniProtKB-SubCell"/>
</dbReference>
<evidence type="ECO:0000256" key="1">
    <source>
        <dbReference type="ARBA" id="ARBA00004123"/>
    </source>
</evidence>
<dbReference type="InterPro" id="IPR009057">
    <property type="entry name" value="Homeodomain-like_sf"/>
</dbReference>
<dbReference type="GO" id="GO:0000976">
    <property type="term" value="F:transcription cis-regulatory region binding"/>
    <property type="evidence" value="ECO:0007669"/>
    <property type="project" value="TreeGrafter"/>
</dbReference>